<dbReference type="InterPro" id="IPR049946">
    <property type="entry name" value="RIBOSOMAL_L20_CS"/>
</dbReference>
<evidence type="ECO:0000256" key="6">
    <source>
        <dbReference type="ARBA" id="ARBA00035172"/>
    </source>
</evidence>
<keyword evidence="2 7" id="KW-0699">rRNA-binding</keyword>
<dbReference type="Gene3D" id="6.10.160.10">
    <property type="match status" value="1"/>
</dbReference>
<evidence type="ECO:0000256" key="2">
    <source>
        <dbReference type="ARBA" id="ARBA00022730"/>
    </source>
</evidence>
<comment type="similarity">
    <text evidence="1 7 8">Belongs to the bacterial ribosomal protein bL20 family.</text>
</comment>
<keyword evidence="3 7" id="KW-0694">RNA-binding</keyword>
<dbReference type="CDD" id="cd07026">
    <property type="entry name" value="Ribosomal_L20"/>
    <property type="match status" value="1"/>
</dbReference>
<evidence type="ECO:0000256" key="5">
    <source>
        <dbReference type="ARBA" id="ARBA00023274"/>
    </source>
</evidence>
<dbReference type="PANTHER" id="PTHR10986">
    <property type="entry name" value="39S RIBOSOMAL PROTEIN L20"/>
    <property type="match status" value="1"/>
</dbReference>
<name>A0A9D1NMM1_9BACT</name>
<dbReference type="AlphaFoldDB" id="A0A9D1NMM1"/>
<organism evidence="9 10">
    <name type="scientific">Candidatus Spyradenecus faecavium</name>
    <dbReference type="NCBI Taxonomy" id="2840947"/>
    <lineage>
        <taxon>Bacteria</taxon>
        <taxon>Pseudomonadati</taxon>
        <taxon>Lentisphaerota</taxon>
        <taxon>Lentisphaeria</taxon>
        <taxon>Lentisphaerales</taxon>
        <taxon>Lentisphaeraceae</taxon>
        <taxon>Lentisphaeraceae incertae sedis</taxon>
        <taxon>Candidatus Spyradenecus</taxon>
    </lineage>
</organism>
<dbReference type="EMBL" id="DVOR01000164">
    <property type="protein sequence ID" value="HIV09484.1"/>
    <property type="molecule type" value="Genomic_DNA"/>
</dbReference>
<evidence type="ECO:0000256" key="1">
    <source>
        <dbReference type="ARBA" id="ARBA00007698"/>
    </source>
</evidence>
<comment type="caution">
    <text evidence="9">The sequence shown here is derived from an EMBL/GenBank/DDBJ whole genome shotgun (WGS) entry which is preliminary data.</text>
</comment>
<dbReference type="GO" id="GO:0005840">
    <property type="term" value="C:ribosome"/>
    <property type="evidence" value="ECO:0007669"/>
    <property type="project" value="UniProtKB-KW"/>
</dbReference>
<evidence type="ECO:0000256" key="4">
    <source>
        <dbReference type="ARBA" id="ARBA00022980"/>
    </source>
</evidence>
<dbReference type="InterPro" id="IPR005813">
    <property type="entry name" value="Ribosomal_bL20"/>
</dbReference>
<evidence type="ECO:0000313" key="10">
    <source>
        <dbReference type="Proteomes" id="UP000886845"/>
    </source>
</evidence>
<dbReference type="FunFam" id="1.10.1900.20:FF:000001">
    <property type="entry name" value="50S ribosomal protein L20"/>
    <property type="match status" value="1"/>
</dbReference>
<evidence type="ECO:0000256" key="3">
    <source>
        <dbReference type="ARBA" id="ARBA00022884"/>
    </source>
</evidence>
<dbReference type="Proteomes" id="UP000886845">
    <property type="component" value="Unassembled WGS sequence"/>
</dbReference>
<sequence>MRATNAPASRERRRRRLKLARGFYGARSKQFRLATEAVDRAQRLATWHRKLRKRDFRQLWIARINAAVRNLADAKVPNYSRFIEGLNKAGVTVNRKMLSEIAIADAEGFKALVAKAAAAL</sequence>
<dbReference type="PRINTS" id="PR00062">
    <property type="entry name" value="RIBOSOMALL20"/>
</dbReference>
<evidence type="ECO:0000256" key="8">
    <source>
        <dbReference type="RuleBase" id="RU000560"/>
    </source>
</evidence>
<dbReference type="GO" id="GO:0006412">
    <property type="term" value="P:translation"/>
    <property type="evidence" value="ECO:0007669"/>
    <property type="project" value="InterPro"/>
</dbReference>
<dbReference type="GO" id="GO:0003735">
    <property type="term" value="F:structural constituent of ribosome"/>
    <property type="evidence" value="ECO:0007669"/>
    <property type="project" value="InterPro"/>
</dbReference>
<dbReference type="SUPFAM" id="SSF74731">
    <property type="entry name" value="Ribosomal protein L20"/>
    <property type="match status" value="1"/>
</dbReference>
<keyword evidence="4 7" id="KW-0689">Ribosomal protein</keyword>
<gene>
    <name evidence="7 9" type="primary">rplT</name>
    <name evidence="9" type="ORF">IAC79_05160</name>
</gene>
<dbReference type="HAMAP" id="MF_00382">
    <property type="entry name" value="Ribosomal_bL20"/>
    <property type="match status" value="1"/>
</dbReference>
<proteinExistence type="inferred from homology"/>
<evidence type="ECO:0000256" key="7">
    <source>
        <dbReference type="HAMAP-Rule" id="MF_00382"/>
    </source>
</evidence>
<evidence type="ECO:0000313" key="9">
    <source>
        <dbReference type="EMBL" id="HIV09484.1"/>
    </source>
</evidence>
<dbReference type="Gene3D" id="1.10.1900.20">
    <property type="entry name" value="Ribosomal protein L20"/>
    <property type="match status" value="1"/>
</dbReference>
<dbReference type="GO" id="GO:0000027">
    <property type="term" value="P:ribosomal large subunit assembly"/>
    <property type="evidence" value="ECO:0007669"/>
    <property type="project" value="UniProtKB-UniRule"/>
</dbReference>
<dbReference type="PROSITE" id="PS00937">
    <property type="entry name" value="RIBOSOMAL_L20"/>
    <property type="match status" value="1"/>
</dbReference>
<dbReference type="Pfam" id="PF00453">
    <property type="entry name" value="Ribosomal_L20"/>
    <property type="match status" value="1"/>
</dbReference>
<accession>A0A9D1NMM1</accession>
<protein>
    <recommendedName>
        <fullName evidence="6 7">Large ribosomal subunit protein bL20</fullName>
    </recommendedName>
</protein>
<reference evidence="9" key="1">
    <citation type="submission" date="2020-10" db="EMBL/GenBank/DDBJ databases">
        <authorList>
            <person name="Gilroy R."/>
        </authorList>
    </citation>
    <scope>NUCLEOTIDE SEQUENCE</scope>
    <source>
        <strain evidence="9">35461</strain>
    </source>
</reference>
<dbReference type="NCBIfam" id="TIGR01032">
    <property type="entry name" value="rplT_bact"/>
    <property type="match status" value="1"/>
</dbReference>
<dbReference type="GO" id="GO:0019843">
    <property type="term" value="F:rRNA binding"/>
    <property type="evidence" value="ECO:0007669"/>
    <property type="project" value="UniProtKB-UniRule"/>
</dbReference>
<reference evidence="9" key="2">
    <citation type="journal article" date="2021" name="PeerJ">
        <title>Extensive microbial diversity within the chicken gut microbiome revealed by metagenomics and culture.</title>
        <authorList>
            <person name="Gilroy R."/>
            <person name="Ravi A."/>
            <person name="Getino M."/>
            <person name="Pursley I."/>
            <person name="Horton D.L."/>
            <person name="Alikhan N.F."/>
            <person name="Baker D."/>
            <person name="Gharbi K."/>
            <person name="Hall N."/>
            <person name="Watson M."/>
            <person name="Adriaenssens E.M."/>
            <person name="Foster-Nyarko E."/>
            <person name="Jarju S."/>
            <person name="Secka A."/>
            <person name="Antonio M."/>
            <person name="Oren A."/>
            <person name="Chaudhuri R.R."/>
            <person name="La Ragione R."/>
            <person name="Hildebrand F."/>
            <person name="Pallen M.J."/>
        </authorList>
    </citation>
    <scope>NUCLEOTIDE SEQUENCE</scope>
    <source>
        <strain evidence="9">35461</strain>
    </source>
</reference>
<comment type="function">
    <text evidence="7 8">Binds directly to 23S ribosomal RNA and is necessary for the in vitro assembly process of the 50S ribosomal subunit. It is not involved in the protein synthesizing functions of that subunit.</text>
</comment>
<dbReference type="GO" id="GO:1990904">
    <property type="term" value="C:ribonucleoprotein complex"/>
    <property type="evidence" value="ECO:0007669"/>
    <property type="project" value="UniProtKB-KW"/>
</dbReference>
<dbReference type="InterPro" id="IPR035566">
    <property type="entry name" value="Ribosomal_protein_bL20_C"/>
</dbReference>
<keyword evidence="5 7" id="KW-0687">Ribonucleoprotein</keyword>